<reference evidence="2 3" key="1">
    <citation type="journal article" date="2015" name="Sci. Rep.">
        <title>Genome of the facultative scuticociliatosis pathogen Pseudocohnilembus persalinus provides insight into its virulence through horizontal gene transfer.</title>
        <authorList>
            <person name="Xiong J."/>
            <person name="Wang G."/>
            <person name="Cheng J."/>
            <person name="Tian M."/>
            <person name="Pan X."/>
            <person name="Warren A."/>
            <person name="Jiang C."/>
            <person name="Yuan D."/>
            <person name="Miao W."/>
        </authorList>
    </citation>
    <scope>NUCLEOTIDE SEQUENCE [LARGE SCALE GENOMIC DNA]</scope>
    <source>
        <strain evidence="2">36N120E</strain>
    </source>
</reference>
<feature type="region of interest" description="Disordered" evidence="1">
    <location>
        <begin position="503"/>
        <end position="522"/>
    </location>
</feature>
<dbReference type="InParanoid" id="A0A0V0Q8M8"/>
<dbReference type="EMBL" id="LDAU01000240">
    <property type="protein sequence ID" value="KRW98550.1"/>
    <property type="molecule type" value="Genomic_DNA"/>
</dbReference>
<proteinExistence type="predicted"/>
<dbReference type="Proteomes" id="UP000054937">
    <property type="component" value="Unassembled WGS sequence"/>
</dbReference>
<protein>
    <submittedName>
        <fullName evidence="2">Uncharacterized protein</fullName>
    </submittedName>
</protein>
<accession>A0A0V0Q8M8</accession>
<evidence type="ECO:0000313" key="2">
    <source>
        <dbReference type="EMBL" id="KRW98550.1"/>
    </source>
</evidence>
<feature type="compositionally biased region" description="Basic and acidic residues" evidence="1">
    <location>
        <begin position="403"/>
        <end position="418"/>
    </location>
</feature>
<evidence type="ECO:0000256" key="1">
    <source>
        <dbReference type="SAM" id="MobiDB-lite"/>
    </source>
</evidence>
<evidence type="ECO:0000313" key="3">
    <source>
        <dbReference type="Proteomes" id="UP000054937"/>
    </source>
</evidence>
<feature type="compositionally biased region" description="Polar residues" evidence="1">
    <location>
        <begin position="599"/>
        <end position="622"/>
    </location>
</feature>
<feature type="compositionally biased region" description="Low complexity" evidence="1">
    <location>
        <begin position="503"/>
        <end position="521"/>
    </location>
</feature>
<feature type="compositionally biased region" description="Polar residues" evidence="1">
    <location>
        <begin position="571"/>
        <end position="582"/>
    </location>
</feature>
<feature type="region of interest" description="Disordered" evidence="1">
    <location>
        <begin position="322"/>
        <end position="351"/>
    </location>
</feature>
<dbReference type="AlphaFoldDB" id="A0A0V0Q8M8"/>
<feature type="region of interest" description="Disordered" evidence="1">
    <location>
        <begin position="546"/>
        <end position="622"/>
    </location>
</feature>
<sequence>MHKSNNCSQEHFKKEYFQNYQKQILNITNSENQQQQLIKQKYNPRLKNLSQNNSPYKYTKQQPIDHEKERIIRKTLIHFIKEKQEDEKPLIKNYLLKNKKSSHQNHLQVPEQPQKLKRYGSQRTQTNFEKQQTQQKKDQLQKQKQLQKDIKNMKNLFNKDEIKKKMQSLKTKQEKQQFITEILQEREERADLNQFVEISKNANLINQFIQNLRPSAIIRELQQEKLQQLSNAQLFYKMPKKKINQTVFFSKLMQQQMQKAGSSLLNPHLSKIFGTSKFQDNLQVEDQFKPQNNSHFSTQVYQKQESIDSQKDQSFLITQNQNKFQQEQQSTTNKINTNNNDDTNKINQPLTNNSNFKLQIKIKDFDQVLEQQKLQQQQQQQYQQQQSGSNTQRSVISNFFKNKKTEKSGGRNSVEDHQSASNTNRSQNSENLKFFNFCNRQHYQQSKNFFFKNKTKKNSLDKKVMNIQTRLAQMNQQFISGQLNDGFKQMPNELLSFLKISKNKQNQQQQQNESNKSNSNEFNTSLHNIDLEIENLQNNQNQDKIENCSNSVHSSKSLQSSYQKNDENFGKKQTSSKKQVSIQNQNPNNNLDQQNSNNLISDQNPNQQEQIINGLRYSSYTK</sequence>
<feature type="compositionally biased region" description="Polar residues" evidence="1">
    <location>
        <begin position="547"/>
        <end position="563"/>
    </location>
</feature>
<feature type="compositionally biased region" description="Polar residues" evidence="1">
    <location>
        <begin position="419"/>
        <end position="428"/>
    </location>
</feature>
<gene>
    <name evidence="2" type="ORF">PPERSA_00042</name>
</gene>
<feature type="compositionally biased region" description="Low complexity" evidence="1">
    <location>
        <begin position="322"/>
        <end position="347"/>
    </location>
</feature>
<keyword evidence="3" id="KW-1185">Reference proteome</keyword>
<feature type="region of interest" description="Disordered" evidence="1">
    <location>
        <begin position="402"/>
        <end position="428"/>
    </location>
</feature>
<comment type="caution">
    <text evidence="2">The sequence shown here is derived from an EMBL/GenBank/DDBJ whole genome shotgun (WGS) entry which is preliminary data.</text>
</comment>
<feature type="region of interest" description="Disordered" evidence="1">
    <location>
        <begin position="120"/>
        <end position="146"/>
    </location>
</feature>
<feature type="compositionally biased region" description="Basic and acidic residues" evidence="1">
    <location>
        <begin position="135"/>
        <end position="146"/>
    </location>
</feature>
<organism evidence="2 3">
    <name type="scientific">Pseudocohnilembus persalinus</name>
    <name type="common">Ciliate</name>
    <dbReference type="NCBI Taxonomy" id="266149"/>
    <lineage>
        <taxon>Eukaryota</taxon>
        <taxon>Sar</taxon>
        <taxon>Alveolata</taxon>
        <taxon>Ciliophora</taxon>
        <taxon>Intramacronucleata</taxon>
        <taxon>Oligohymenophorea</taxon>
        <taxon>Scuticociliatia</taxon>
        <taxon>Philasterida</taxon>
        <taxon>Pseudocohnilembidae</taxon>
        <taxon>Pseudocohnilembus</taxon>
    </lineage>
</organism>
<name>A0A0V0Q8M8_PSEPJ</name>
<feature type="compositionally biased region" description="Low complexity" evidence="1">
    <location>
        <begin position="583"/>
        <end position="598"/>
    </location>
</feature>